<dbReference type="InterPro" id="IPR055170">
    <property type="entry name" value="GFO_IDH_MocA-like_dom"/>
</dbReference>
<dbReference type="GO" id="GO:0016491">
    <property type="term" value="F:oxidoreductase activity"/>
    <property type="evidence" value="ECO:0007669"/>
    <property type="project" value="UniProtKB-KW"/>
</dbReference>
<gene>
    <name evidence="4" type="ORF">P8935_03795</name>
</gene>
<dbReference type="InterPro" id="IPR006311">
    <property type="entry name" value="TAT_signal"/>
</dbReference>
<protein>
    <submittedName>
        <fullName evidence="4">Gfo/Idh/MocA family oxidoreductase</fullName>
    </submittedName>
</protein>
<evidence type="ECO:0000313" key="4">
    <source>
        <dbReference type="EMBL" id="XBH18463.1"/>
    </source>
</evidence>
<name>A0AAU7DN52_9BACT</name>
<dbReference type="Pfam" id="PF22725">
    <property type="entry name" value="GFO_IDH_MocA_C3"/>
    <property type="match status" value="1"/>
</dbReference>
<dbReference type="InterPro" id="IPR036291">
    <property type="entry name" value="NAD(P)-bd_dom_sf"/>
</dbReference>
<sequence>MSTDRRGFLKQASLMGSIGMLSGSPAARAFTASGDFSYVSEETLPVQAEEAPVHHIKFAVCGMSHDHIYGMVGAIQRGGGELVAAWGGEKDKLAAFTKRFPNVKMVQTQDEILNDPSIQLVLSSQVASERAPLGVRAMKLGKDFLSDKPGITTLEQLAEVRKTIAETKRIYAIMYSERLEVKAAVYAGTLVQQGAIGKVIQTINIAPHQIFQHGGVAGGGTGRPDWFWKPELYGGILCDIGSHQVDQFLFYTGSTQAEVVESQIANIRHPDHPDFQDFGDMVLRGNRGLGYVRLDWFTPDGLGTWGDGRLFILGTDGYIEIRKYTDVAVKPQGNNLFIVDSKQARYIDCNNIPLPFGPQFVADVVNRTHTAQDQVQCLLAAELVIKAQLAAKRVTLEA</sequence>
<dbReference type="InterPro" id="IPR000683">
    <property type="entry name" value="Gfo/Idh/MocA-like_OxRdtase_N"/>
</dbReference>
<dbReference type="AlphaFoldDB" id="A0AAU7DN52"/>
<keyword evidence="1" id="KW-0560">Oxidoreductase</keyword>
<dbReference type="SUPFAM" id="SSF51735">
    <property type="entry name" value="NAD(P)-binding Rossmann-fold domains"/>
    <property type="match status" value="1"/>
</dbReference>
<dbReference type="PROSITE" id="PS51318">
    <property type="entry name" value="TAT"/>
    <property type="match status" value="1"/>
</dbReference>
<feature type="domain" description="Gfo/Idh/MocA-like oxidoreductase N-terminal" evidence="2">
    <location>
        <begin position="57"/>
        <end position="173"/>
    </location>
</feature>
<dbReference type="Gene3D" id="3.40.50.720">
    <property type="entry name" value="NAD(P)-binding Rossmann-like Domain"/>
    <property type="match status" value="1"/>
</dbReference>
<dbReference type="PANTHER" id="PTHR43818:SF11">
    <property type="entry name" value="BCDNA.GH03377"/>
    <property type="match status" value="1"/>
</dbReference>
<dbReference type="RefSeq" id="WP_348263688.1">
    <property type="nucleotide sequence ID" value="NZ_CP121196.1"/>
</dbReference>
<evidence type="ECO:0000259" key="2">
    <source>
        <dbReference type="Pfam" id="PF01408"/>
    </source>
</evidence>
<organism evidence="4">
    <name type="scientific">Telmatobacter sp. DSM 110680</name>
    <dbReference type="NCBI Taxonomy" id="3036704"/>
    <lineage>
        <taxon>Bacteria</taxon>
        <taxon>Pseudomonadati</taxon>
        <taxon>Acidobacteriota</taxon>
        <taxon>Terriglobia</taxon>
        <taxon>Terriglobales</taxon>
        <taxon>Acidobacteriaceae</taxon>
        <taxon>Telmatobacter</taxon>
    </lineage>
</organism>
<accession>A0AAU7DN52</accession>
<dbReference type="SUPFAM" id="SSF55347">
    <property type="entry name" value="Glyceraldehyde-3-phosphate dehydrogenase-like, C-terminal domain"/>
    <property type="match status" value="1"/>
</dbReference>
<dbReference type="GO" id="GO:0000166">
    <property type="term" value="F:nucleotide binding"/>
    <property type="evidence" value="ECO:0007669"/>
    <property type="project" value="InterPro"/>
</dbReference>
<dbReference type="Gene3D" id="3.30.360.10">
    <property type="entry name" value="Dihydrodipicolinate Reductase, domain 2"/>
    <property type="match status" value="1"/>
</dbReference>
<evidence type="ECO:0000259" key="3">
    <source>
        <dbReference type="Pfam" id="PF22725"/>
    </source>
</evidence>
<dbReference type="InterPro" id="IPR050463">
    <property type="entry name" value="Gfo/Idh/MocA_oxidrdct_glycsds"/>
</dbReference>
<feature type="domain" description="GFO/IDH/MocA-like oxidoreductase" evidence="3">
    <location>
        <begin position="189"/>
        <end position="320"/>
    </location>
</feature>
<dbReference type="Pfam" id="PF01408">
    <property type="entry name" value="GFO_IDH_MocA"/>
    <property type="match status" value="1"/>
</dbReference>
<dbReference type="EMBL" id="CP121196">
    <property type="protein sequence ID" value="XBH18463.1"/>
    <property type="molecule type" value="Genomic_DNA"/>
</dbReference>
<evidence type="ECO:0000256" key="1">
    <source>
        <dbReference type="ARBA" id="ARBA00023002"/>
    </source>
</evidence>
<dbReference type="PANTHER" id="PTHR43818">
    <property type="entry name" value="BCDNA.GH03377"/>
    <property type="match status" value="1"/>
</dbReference>
<proteinExistence type="predicted"/>
<reference evidence="4" key="1">
    <citation type="submission" date="2023-03" db="EMBL/GenBank/DDBJ databases">
        <title>Edaphobacter sp.</title>
        <authorList>
            <person name="Huber K.J."/>
            <person name="Papendorf J."/>
            <person name="Pilke C."/>
            <person name="Bunk B."/>
            <person name="Sproeer C."/>
            <person name="Pester M."/>
        </authorList>
    </citation>
    <scope>NUCLEOTIDE SEQUENCE</scope>
    <source>
        <strain evidence="4">DSM 110680</strain>
    </source>
</reference>